<evidence type="ECO:0000313" key="3">
    <source>
        <dbReference type="Proteomes" id="UP001215280"/>
    </source>
</evidence>
<dbReference type="EMBL" id="JARJLG010000003">
    <property type="protein sequence ID" value="KAJ7782362.1"/>
    <property type="molecule type" value="Genomic_DNA"/>
</dbReference>
<comment type="caution">
    <text evidence="2">The sequence shown here is derived from an EMBL/GenBank/DDBJ whole genome shotgun (WGS) entry which is preliminary data.</text>
</comment>
<gene>
    <name evidence="2" type="ORF">DFH07DRAFT_321456</name>
</gene>
<dbReference type="Proteomes" id="UP001215280">
    <property type="component" value="Unassembled WGS sequence"/>
</dbReference>
<keyword evidence="3" id="KW-1185">Reference proteome</keyword>
<protein>
    <submittedName>
        <fullName evidence="2">Uncharacterized protein</fullName>
    </submittedName>
</protein>
<evidence type="ECO:0000256" key="1">
    <source>
        <dbReference type="SAM" id="MobiDB-lite"/>
    </source>
</evidence>
<feature type="region of interest" description="Disordered" evidence="1">
    <location>
        <begin position="1"/>
        <end position="71"/>
    </location>
</feature>
<reference evidence="2" key="1">
    <citation type="submission" date="2023-03" db="EMBL/GenBank/DDBJ databases">
        <title>Massive genome expansion in bonnet fungi (Mycena s.s.) driven by repeated elements and novel gene families across ecological guilds.</title>
        <authorList>
            <consortium name="Lawrence Berkeley National Laboratory"/>
            <person name="Harder C.B."/>
            <person name="Miyauchi S."/>
            <person name="Viragh M."/>
            <person name="Kuo A."/>
            <person name="Thoen E."/>
            <person name="Andreopoulos B."/>
            <person name="Lu D."/>
            <person name="Skrede I."/>
            <person name="Drula E."/>
            <person name="Henrissat B."/>
            <person name="Morin E."/>
            <person name="Kohler A."/>
            <person name="Barry K."/>
            <person name="LaButti K."/>
            <person name="Morin E."/>
            <person name="Salamov A."/>
            <person name="Lipzen A."/>
            <person name="Mereny Z."/>
            <person name="Hegedus B."/>
            <person name="Baldrian P."/>
            <person name="Stursova M."/>
            <person name="Weitz H."/>
            <person name="Taylor A."/>
            <person name="Grigoriev I.V."/>
            <person name="Nagy L.G."/>
            <person name="Martin F."/>
            <person name="Kauserud H."/>
        </authorList>
    </citation>
    <scope>NUCLEOTIDE SEQUENCE</scope>
    <source>
        <strain evidence="2">CBHHK188m</strain>
    </source>
</reference>
<feature type="compositionally biased region" description="Low complexity" evidence="1">
    <location>
        <begin position="146"/>
        <end position="159"/>
    </location>
</feature>
<proteinExistence type="predicted"/>
<sequence length="445" mass="47697">MLKRNEGHNESATPNKRARLMPPADGFSKPKPKTVPISKPSAPKFTSGFDVVPPPLKRPLKSNEVRKPGTTRFVEAEESDIRATVIAKPKHAMRALKPPVPLFNPGPKPVADSLPAPRLLPLPIFPPPSTKNAALRQLAPPPAPSAPIASSSKLTAPLKPLVPPPRPGTGTPSSIDRSLRTISTTLIARATDLFTDNGASELASIFLHDQHPDIQFPSTSDDVEERRGIMVSPEKSGKGKEKLVRNGLAARAAALYDRCHTSLALWEAEMAHSLSSSGPLSRRSVNPDIRLRIIHILHVPSPVPHPSSRLSIPGVALCHLLSAPTDDPLAPSLPRSNDGICAVLFSFSSVSPPAHPEAQAQLAIRNPEDFAEGREVYAWKPWRGVPIDAAALKLCLESGAGTDSAEELAPDPTAFDLFRPGAAGARRRGNISEMALVCERFVVLK</sequence>
<name>A0AAD7KDH9_9AGAR</name>
<dbReference type="AlphaFoldDB" id="A0AAD7KDH9"/>
<evidence type="ECO:0000313" key="2">
    <source>
        <dbReference type="EMBL" id="KAJ7782362.1"/>
    </source>
</evidence>
<feature type="region of interest" description="Disordered" evidence="1">
    <location>
        <begin position="137"/>
        <end position="177"/>
    </location>
</feature>
<organism evidence="2 3">
    <name type="scientific">Mycena maculata</name>
    <dbReference type="NCBI Taxonomy" id="230809"/>
    <lineage>
        <taxon>Eukaryota</taxon>
        <taxon>Fungi</taxon>
        <taxon>Dikarya</taxon>
        <taxon>Basidiomycota</taxon>
        <taxon>Agaricomycotina</taxon>
        <taxon>Agaricomycetes</taxon>
        <taxon>Agaricomycetidae</taxon>
        <taxon>Agaricales</taxon>
        <taxon>Marasmiineae</taxon>
        <taxon>Mycenaceae</taxon>
        <taxon>Mycena</taxon>
    </lineage>
</organism>
<accession>A0AAD7KDH9</accession>